<proteinExistence type="inferred from homology"/>
<accession>A0A4V6CSF4</accession>
<dbReference type="GO" id="GO:0004143">
    <property type="term" value="F:ATP-dependent diacylglycerol kinase activity"/>
    <property type="evidence" value="ECO:0007669"/>
    <property type="project" value="TreeGrafter"/>
</dbReference>
<dbReference type="PROSITE" id="PS50146">
    <property type="entry name" value="DAGK"/>
    <property type="match status" value="1"/>
</dbReference>
<dbReference type="GO" id="GO:0008654">
    <property type="term" value="P:phospholipid biosynthetic process"/>
    <property type="evidence" value="ECO:0007669"/>
    <property type="project" value="UniProtKB-KW"/>
</dbReference>
<keyword evidence="4" id="KW-0547">Nucleotide-binding</keyword>
<name>A0A4V6CSF4_9ACTN</name>
<comment type="similarity">
    <text evidence="2">Belongs to the diacylglycerol/lipid kinase family.</text>
</comment>
<dbReference type="RefSeq" id="WP_137448659.1">
    <property type="nucleotide sequence ID" value="NZ_SZZH01000001.1"/>
</dbReference>
<keyword evidence="5 10" id="KW-0418">Kinase</keyword>
<dbReference type="EMBL" id="SZZH01000001">
    <property type="protein sequence ID" value="TKV61355.1"/>
    <property type="molecule type" value="Genomic_DNA"/>
</dbReference>
<keyword evidence="7" id="KW-0594">Phospholipid biosynthesis</keyword>
<dbReference type="GO" id="GO:0005886">
    <property type="term" value="C:plasma membrane"/>
    <property type="evidence" value="ECO:0007669"/>
    <property type="project" value="TreeGrafter"/>
</dbReference>
<dbReference type="GO" id="GO:0005524">
    <property type="term" value="F:ATP binding"/>
    <property type="evidence" value="ECO:0007669"/>
    <property type="project" value="UniProtKB-KW"/>
</dbReference>
<sequence length="334" mass="33565">MSGEHVTLVVNPAAGRGRARRVAAAGRAALAAAGVPVRVLRTGVRRGGGEAAGTPLPVQLTDPGRAVVVCGGDGTVAGVLPAVLDRSDPGPPVPLGLLPAGTGNDFAGALGVPTDPTAVVAALLDDLRAGTGRPVDLGWVGTSPASAGAVDRPGTGPGRPFATVVACGFDSRVTARRNASRWPLGPLAYPAAVLAELAALSPTTYRLTVDGITTEQSALLVAVGNTATYGGGMRICPDARADDGLLDVTVVRAVSRSTLLRVFPRVYSGGHRDHPAVDLLRGRAVTVQALSAAPAGDRHCALELPVYADGEPVMPPPVTCTVRPAAVTVLGSGR</sequence>
<evidence type="ECO:0000256" key="4">
    <source>
        <dbReference type="ARBA" id="ARBA00022741"/>
    </source>
</evidence>
<dbReference type="InterPro" id="IPR001206">
    <property type="entry name" value="Diacylglycerol_kinase_cat_dom"/>
</dbReference>
<dbReference type="InterPro" id="IPR016064">
    <property type="entry name" value="NAD/diacylglycerol_kinase_sf"/>
</dbReference>
<dbReference type="Pfam" id="PF00781">
    <property type="entry name" value="DAGK_cat"/>
    <property type="match status" value="1"/>
</dbReference>
<dbReference type="Gene3D" id="2.60.200.40">
    <property type="match status" value="1"/>
</dbReference>
<evidence type="ECO:0000313" key="11">
    <source>
        <dbReference type="Proteomes" id="UP000306985"/>
    </source>
</evidence>
<dbReference type="InterPro" id="IPR045540">
    <property type="entry name" value="YegS/DAGK_C"/>
</dbReference>
<feature type="domain" description="DAGKc" evidence="9">
    <location>
        <begin position="1"/>
        <end position="144"/>
    </location>
</feature>
<evidence type="ECO:0000256" key="1">
    <source>
        <dbReference type="ARBA" id="ARBA00001946"/>
    </source>
</evidence>
<evidence type="ECO:0000256" key="8">
    <source>
        <dbReference type="ARBA" id="ARBA00023264"/>
    </source>
</evidence>
<evidence type="ECO:0000256" key="3">
    <source>
        <dbReference type="ARBA" id="ARBA00022679"/>
    </source>
</evidence>
<comment type="cofactor">
    <cofactor evidence="1">
        <name>Mg(2+)</name>
        <dbReference type="ChEBI" id="CHEBI:18420"/>
    </cofactor>
</comment>
<keyword evidence="7" id="KW-0443">Lipid metabolism</keyword>
<dbReference type="AlphaFoldDB" id="A0A4V6CSF4"/>
<gene>
    <name evidence="10" type="ORF">FDO65_07090</name>
</gene>
<dbReference type="SMART" id="SM00046">
    <property type="entry name" value="DAGKc"/>
    <property type="match status" value="1"/>
</dbReference>
<evidence type="ECO:0000256" key="6">
    <source>
        <dbReference type="ARBA" id="ARBA00022840"/>
    </source>
</evidence>
<evidence type="ECO:0000256" key="5">
    <source>
        <dbReference type="ARBA" id="ARBA00022777"/>
    </source>
</evidence>
<comment type="caution">
    <text evidence="10">The sequence shown here is derived from an EMBL/GenBank/DDBJ whole genome shotgun (WGS) entry which is preliminary data.</text>
</comment>
<dbReference type="PANTHER" id="PTHR12358:SF106">
    <property type="entry name" value="LIPID KINASE YEGS"/>
    <property type="match status" value="1"/>
</dbReference>
<keyword evidence="8" id="KW-1208">Phospholipid metabolism</keyword>
<evidence type="ECO:0000256" key="7">
    <source>
        <dbReference type="ARBA" id="ARBA00023209"/>
    </source>
</evidence>
<protein>
    <submittedName>
        <fullName evidence="10">Diacylglycerol kinase family lipid kinase</fullName>
    </submittedName>
</protein>
<dbReference type="SUPFAM" id="SSF111331">
    <property type="entry name" value="NAD kinase/diacylglycerol kinase-like"/>
    <property type="match status" value="1"/>
</dbReference>
<dbReference type="Pfam" id="PF19279">
    <property type="entry name" value="YegS_C"/>
    <property type="match status" value="1"/>
</dbReference>
<evidence type="ECO:0000313" key="10">
    <source>
        <dbReference type="EMBL" id="TKV61355.1"/>
    </source>
</evidence>
<keyword evidence="11" id="KW-1185">Reference proteome</keyword>
<evidence type="ECO:0000259" key="9">
    <source>
        <dbReference type="PROSITE" id="PS50146"/>
    </source>
</evidence>
<organism evidence="10 11">
    <name type="scientific">Nakamurella flava</name>
    <dbReference type="NCBI Taxonomy" id="2576308"/>
    <lineage>
        <taxon>Bacteria</taxon>
        <taxon>Bacillati</taxon>
        <taxon>Actinomycetota</taxon>
        <taxon>Actinomycetes</taxon>
        <taxon>Nakamurellales</taxon>
        <taxon>Nakamurellaceae</taxon>
        <taxon>Nakamurella</taxon>
    </lineage>
</organism>
<dbReference type="PANTHER" id="PTHR12358">
    <property type="entry name" value="SPHINGOSINE KINASE"/>
    <property type="match status" value="1"/>
</dbReference>
<dbReference type="InterPro" id="IPR017438">
    <property type="entry name" value="ATP-NAD_kinase_N"/>
</dbReference>
<keyword evidence="6" id="KW-0067">ATP-binding</keyword>
<dbReference type="OrthoDB" id="142078at2"/>
<evidence type="ECO:0000256" key="2">
    <source>
        <dbReference type="ARBA" id="ARBA00005983"/>
    </source>
</evidence>
<dbReference type="InterPro" id="IPR050187">
    <property type="entry name" value="Lipid_Phosphate_FormReg"/>
</dbReference>
<dbReference type="Proteomes" id="UP000306985">
    <property type="component" value="Unassembled WGS sequence"/>
</dbReference>
<dbReference type="Gene3D" id="3.40.50.10330">
    <property type="entry name" value="Probable inorganic polyphosphate/atp-NAD kinase, domain 1"/>
    <property type="match status" value="1"/>
</dbReference>
<keyword evidence="3" id="KW-0808">Transferase</keyword>
<keyword evidence="7" id="KW-0444">Lipid biosynthesis</keyword>
<reference evidence="10 11" key="1">
    <citation type="submission" date="2019-05" db="EMBL/GenBank/DDBJ databases">
        <title>Nakamurella sp. N5BH11, whole genome shotgun sequence.</title>
        <authorList>
            <person name="Tuo L."/>
        </authorList>
    </citation>
    <scope>NUCLEOTIDE SEQUENCE [LARGE SCALE GENOMIC DNA]</scope>
    <source>
        <strain evidence="10 11">N5BH11</strain>
    </source>
</reference>